<dbReference type="EMBL" id="JBHSSW010000004">
    <property type="protein sequence ID" value="MFC6197355.1"/>
    <property type="molecule type" value="Genomic_DNA"/>
</dbReference>
<sequence length="68" mass="7934">MSPEETQRVEAYLKKQLNSDIRVVSRDKASDSLEVYLGSEFIALLFRIEEEGETSYQFQMTVLKEDLE</sequence>
<dbReference type="Proteomes" id="UP001596303">
    <property type="component" value="Unassembled WGS sequence"/>
</dbReference>
<dbReference type="InterPro" id="IPR021473">
    <property type="entry name" value="DUF3126"/>
</dbReference>
<protein>
    <submittedName>
        <fullName evidence="1">DUF3126 family protein</fullName>
    </submittedName>
</protein>
<proteinExistence type="predicted"/>
<accession>A0ABW1S728</accession>
<name>A0ABW1S728_9PROT</name>
<evidence type="ECO:0000313" key="1">
    <source>
        <dbReference type="EMBL" id="MFC6197355.1"/>
    </source>
</evidence>
<reference evidence="2" key="1">
    <citation type="journal article" date="2019" name="Int. J. Syst. Evol. Microbiol.">
        <title>The Global Catalogue of Microorganisms (GCM) 10K type strain sequencing project: providing services to taxonomists for standard genome sequencing and annotation.</title>
        <authorList>
            <consortium name="The Broad Institute Genomics Platform"/>
            <consortium name="The Broad Institute Genome Sequencing Center for Infectious Disease"/>
            <person name="Wu L."/>
            <person name="Ma J."/>
        </authorList>
    </citation>
    <scope>NUCLEOTIDE SEQUENCE [LARGE SCALE GENOMIC DNA]</scope>
    <source>
        <strain evidence="2">CGMCC-1.15741</strain>
    </source>
</reference>
<dbReference type="Pfam" id="PF11324">
    <property type="entry name" value="DUF3126"/>
    <property type="match status" value="1"/>
</dbReference>
<evidence type="ECO:0000313" key="2">
    <source>
        <dbReference type="Proteomes" id="UP001596303"/>
    </source>
</evidence>
<organism evidence="1 2">
    <name type="scientific">Ponticaulis profundi</name>
    <dbReference type="NCBI Taxonomy" id="2665222"/>
    <lineage>
        <taxon>Bacteria</taxon>
        <taxon>Pseudomonadati</taxon>
        <taxon>Pseudomonadota</taxon>
        <taxon>Alphaproteobacteria</taxon>
        <taxon>Hyphomonadales</taxon>
        <taxon>Hyphomonadaceae</taxon>
        <taxon>Ponticaulis</taxon>
    </lineage>
</organism>
<dbReference type="RefSeq" id="WP_377376113.1">
    <property type="nucleotide sequence ID" value="NZ_JBHSSW010000004.1"/>
</dbReference>
<keyword evidence="2" id="KW-1185">Reference proteome</keyword>
<comment type="caution">
    <text evidence="1">The sequence shown here is derived from an EMBL/GenBank/DDBJ whole genome shotgun (WGS) entry which is preliminary data.</text>
</comment>
<gene>
    <name evidence="1" type="ORF">ACFQDM_04660</name>
</gene>